<gene>
    <name evidence="2" type="ORF">SDC9_143544</name>
</gene>
<accession>A0A645E485</accession>
<feature type="domain" description="YlxR" evidence="1">
    <location>
        <begin position="8"/>
        <end position="81"/>
    </location>
</feature>
<dbReference type="NCBIfam" id="NF047356">
    <property type="entry name" value="RNA_bind_RnpM"/>
    <property type="match status" value="1"/>
</dbReference>
<dbReference type="CDD" id="cd00279">
    <property type="entry name" value="YlxR"/>
    <property type="match status" value="1"/>
</dbReference>
<dbReference type="InterPro" id="IPR037465">
    <property type="entry name" value="YlxR"/>
</dbReference>
<proteinExistence type="predicted"/>
<dbReference type="PANTHER" id="PTHR34215">
    <property type="entry name" value="BLL0784 PROTEIN"/>
    <property type="match status" value="1"/>
</dbReference>
<protein>
    <recommendedName>
        <fullName evidence="1">YlxR domain-containing protein</fullName>
    </recommendedName>
</protein>
<name>A0A645E485_9ZZZZ</name>
<dbReference type="InterPro" id="IPR007393">
    <property type="entry name" value="YlxR_dom"/>
</dbReference>
<dbReference type="InterPro" id="IPR035931">
    <property type="entry name" value="YlxR-like_sf"/>
</dbReference>
<evidence type="ECO:0000259" key="1">
    <source>
        <dbReference type="Pfam" id="PF04296"/>
    </source>
</evidence>
<dbReference type="EMBL" id="VSSQ01042765">
    <property type="protein sequence ID" value="MPM96381.1"/>
    <property type="molecule type" value="Genomic_DNA"/>
</dbReference>
<dbReference type="AlphaFoldDB" id="A0A645E485"/>
<evidence type="ECO:0000313" key="2">
    <source>
        <dbReference type="EMBL" id="MPM96381.1"/>
    </source>
</evidence>
<dbReference type="PANTHER" id="PTHR34215:SF1">
    <property type="entry name" value="YLXR DOMAIN-CONTAINING PROTEIN"/>
    <property type="match status" value="1"/>
</dbReference>
<sequence>MAKKIPMRMCVSCREMRPKKELTRVVRTPEGMVIIDPTGRANGRGAYLCLNAACLDKAIKSRALERALETKIEPEVYEALRKDCLNAAAEQAD</sequence>
<reference evidence="2" key="1">
    <citation type="submission" date="2019-08" db="EMBL/GenBank/DDBJ databases">
        <authorList>
            <person name="Kucharzyk K."/>
            <person name="Murdoch R.W."/>
            <person name="Higgins S."/>
            <person name="Loffler F."/>
        </authorList>
    </citation>
    <scope>NUCLEOTIDE SEQUENCE</scope>
</reference>
<comment type="caution">
    <text evidence="2">The sequence shown here is derived from an EMBL/GenBank/DDBJ whole genome shotgun (WGS) entry which is preliminary data.</text>
</comment>
<dbReference type="Gene3D" id="3.30.1230.10">
    <property type="entry name" value="YlxR-like"/>
    <property type="match status" value="1"/>
</dbReference>
<dbReference type="Pfam" id="PF04296">
    <property type="entry name" value="YlxR"/>
    <property type="match status" value="1"/>
</dbReference>
<organism evidence="2">
    <name type="scientific">bioreactor metagenome</name>
    <dbReference type="NCBI Taxonomy" id="1076179"/>
    <lineage>
        <taxon>unclassified sequences</taxon>
        <taxon>metagenomes</taxon>
        <taxon>ecological metagenomes</taxon>
    </lineage>
</organism>
<dbReference type="SUPFAM" id="SSF64376">
    <property type="entry name" value="YlxR-like"/>
    <property type="match status" value="1"/>
</dbReference>